<reference evidence="3 4" key="1">
    <citation type="submission" date="2023-03" db="EMBL/GenBank/DDBJ databases">
        <title>Draft genome sequence of Thalassotalea insulae KCTC 62186T.</title>
        <authorList>
            <person name="Sawabe T."/>
        </authorList>
    </citation>
    <scope>NUCLEOTIDE SEQUENCE [LARGE SCALE GENOMIC DNA]</scope>
    <source>
        <strain evidence="3 4">KCTC 62186</strain>
    </source>
</reference>
<sequence>MKNIAIPSLIAIAVLLSACGGSDAKNKKPDVVEPVASVFAKYQGIWELPGTGNLWQIDNEHFSSYNFNSYGCVKTDSAQLDDIEAAASLLSIDNNQLRFSGTGSNDQVFISKQQLPENCQQESLLSQTDPETNFEYFWHTMNDYYAFFETRNIDWQLVYDEYRPLITSSTTKQEFFEIIEDIISTFGDSHLALYDGDDEDVSGDALNGFILEVLRSSVVDAEEDFAQAWQELMNYNDQVVAQLLQEHQLNSYQDSNAIRWGKLADNLGYLRIDRVQNINDSEEQDGDNFLDTLALISQDLADTDIIMQTALADFTNSDALIIDLRYNGGGFDNIALKIASYFSDKEQVIATKSINNRNYQGDNYELKLTKSPIAVFDKPVYVITGRSTGSGGEVLSMALKALPQVTMIGEPTNGSVSDVLDHQLPNGWALTLSNEVYRDSEGKVVERIGVTPEVEMPVYATQDLLYYSNTPIDYVLQATDAITDTTPSKAEVDQAFEQYFVPTKIPGVAVAIIKNDKIVYQKAHGLANIEQDIAITMDTPFNVGSISKAMLAAGIMQQVEQGNISLDDKLTEMNLSFNPNNPANTDESDGITLRHLVTHTSGIRDSDGYGCSYYLHENNRSLYRLYGVEECPEFVPVEPTTFFATEYFNENGRYVMNGIYNEDEDGFPNKTHQYSNIGAGLAGYAVEQKLNIDFSEVMQQQIFTPLNMNNTAWHHTELNPNNAKAVQYSLDTELNPIAVPEFSYPTFYDGDLNISASDLARFLIAITQGGQYQGTRILAQETVEAMLSSQTEVLNQRDTQGVFWYRHGAYIGHSGGDPGTNAIMQYNTATKTGLVVLMNGEDGYVGNDELDEQLMPLLAALYRYGLAQ</sequence>
<name>A0ABQ6GPN7_9GAMM</name>
<dbReference type="EMBL" id="BSST01000001">
    <property type="protein sequence ID" value="GLX77943.1"/>
    <property type="molecule type" value="Genomic_DNA"/>
</dbReference>
<evidence type="ECO:0000313" key="4">
    <source>
        <dbReference type="Proteomes" id="UP001157186"/>
    </source>
</evidence>
<evidence type="ECO:0000256" key="1">
    <source>
        <dbReference type="SAM" id="SignalP"/>
    </source>
</evidence>
<dbReference type="Proteomes" id="UP001157186">
    <property type="component" value="Unassembled WGS sequence"/>
</dbReference>
<keyword evidence="4" id="KW-1185">Reference proteome</keyword>
<dbReference type="PANTHER" id="PTHR46825:SF8">
    <property type="entry name" value="BETA-LACTAMASE-RELATED"/>
    <property type="match status" value="1"/>
</dbReference>
<dbReference type="InterPro" id="IPR005151">
    <property type="entry name" value="Tail-specific_protease"/>
</dbReference>
<dbReference type="InterPro" id="IPR050491">
    <property type="entry name" value="AmpC-like"/>
</dbReference>
<feature type="chain" id="PRO_5047125819" description="Tail specific protease domain-containing protein" evidence="1">
    <location>
        <begin position="25"/>
        <end position="868"/>
    </location>
</feature>
<feature type="signal peptide" evidence="1">
    <location>
        <begin position="1"/>
        <end position="24"/>
    </location>
</feature>
<dbReference type="SMART" id="SM00245">
    <property type="entry name" value="TSPc"/>
    <property type="match status" value="1"/>
</dbReference>
<dbReference type="SUPFAM" id="SSF56601">
    <property type="entry name" value="beta-lactamase/transpeptidase-like"/>
    <property type="match status" value="1"/>
</dbReference>
<comment type="caution">
    <text evidence="3">The sequence shown here is derived from an EMBL/GenBank/DDBJ whole genome shotgun (WGS) entry which is preliminary data.</text>
</comment>
<dbReference type="PROSITE" id="PS51257">
    <property type="entry name" value="PROKAR_LIPOPROTEIN"/>
    <property type="match status" value="1"/>
</dbReference>
<gene>
    <name evidence="3" type="ORF">tinsulaeT_12830</name>
</gene>
<accession>A0ABQ6GPN7</accession>
<dbReference type="CDD" id="cd07563">
    <property type="entry name" value="Peptidase_S41_IRBP"/>
    <property type="match status" value="1"/>
</dbReference>
<protein>
    <recommendedName>
        <fullName evidence="2">Tail specific protease domain-containing protein</fullName>
    </recommendedName>
</protein>
<dbReference type="Gene3D" id="3.40.710.10">
    <property type="entry name" value="DD-peptidase/beta-lactamase superfamily"/>
    <property type="match status" value="1"/>
</dbReference>
<dbReference type="Pfam" id="PF03572">
    <property type="entry name" value="Peptidase_S41"/>
    <property type="match status" value="1"/>
</dbReference>
<evidence type="ECO:0000313" key="3">
    <source>
        <dbReference type="EMBL" id="GLX77943.1"/>
    </source>
</evidence>
<dbReference type="InterPro" id="IPR001466">
    <property type="entry name" value="Beta-lactam-related"/>
</dbReference>
<dbReference type="InterPro" id="IPR012338">
    <property type="entry name" value="Beta-lactam/transpept-like"/>
</dbReference>
<dbReference type="Gene3D" id="3.30.750.44">
    <property type="match status" value="1"/>
</dbReference>
<keyword evidence="1" id="KW-0732">Signal</keyword>
<dbReference type="InterPro" id="IPR029045">
    <property type="entry name" value="ClpP/crotonase-like_dom_sf"/>
</dbReference>
<feature type="domain" description="Tail specific protease" evidence="2">
    <location>
        <begin position="236"/>
        <end position="457"/>
    </location>
</feature>
<proteinExistence type="predicted"/>
<dbReference type="Pfam" id="PF00144">
    <property type="entry name" value="Beta-lactamase"/>
    <property type="match status" value="1"/>
</dbReference>
<organism evidence="3 4">
    <name type="scientific">Thalassotalea insulae</name>
    <dbReference type="NCBI Taxonomy" id="2056778"/>
    <lineage>
        <taxon>Bacteria</taxon>
        <taxon>Pseudomonadati</taxon>
        <taxon>Pseudomonadota</taxon>
        <taxon>Gammaproteobacteria</taxon>
        <taxon>Alteromonadales</taxon>
        <taxon>Colwelliaceae</taxon>
        <taxon>Thalassotalea</taxon>
    </lineage>
</organism>
<dbReference type="Gene3D" id="3.90.226.10">
    <property type="entry name" value="2-enoyl-CoA Hydratase, Chain A, domain 1"/>
    <property type="match status" value="1"/>
</dbReference>
<dbReference type="RefSeq" id="WP_284243840.1">
    <property type="nucleotide sequence ID" value="NZ_BSST01000001.1"/>
</dbReference>
<evidence type="ECO:0000259" key="2">
    <source>
        <dbReference type="SMART" id="SM00245"/>
    </source>
</evidence>
<dbReference type="InterPro" id="IPR028204">
    <property type="entry name" value="Tricorn_C1"/>
</dbReference>
<dbReference type="SUPFAM" id="SSF52096">
    <property type="entry name" value="ClpP/crotonase"/>
    <property type="match status" value="1"/>
</dbReference>
<dbReference type="Pfam" id="PF14684">
    <property type="entry name" value="Tricorn_C1"/>
    <property type="match status" value="1"/>
</dbReference>
<dbReference type="PANTHER" id="PTHR46825">
    <property type="entry name" value="D-ALANYL-D-ALANINE-CARBOXYPEPTIDASE/ENDOPEPTIDASE AMPH"/>
    <property type="match status" value="1"/>
</dbReference>